<dbReference type="AlphaFoldDB" id="A0A1E4SZR2"/>
<sequence>MSNTPVPINAEDTDNLEDVEKAFSIKALTKYDDEIFEQLINDFPEFAIPANVAKINEDDMKSGLGKERWRAFMKKFETLIDDYNFGTLLRDDSATEYTEHGTIFAVRMQFYAIEIARNKYGLNDWVCKKK</sequence>
<dbReference type="GO" id="GO:0005737">
    <property type="term" value="C:cytoplasm"/>
    <property type="evidence" value="ECO:0007669"/>
    <property type="project" value="TreeGrafter"/>
</dbReference>
<dbReference type="PANTHER" id="PTHR13410:SF9">
    <property type="entry name" value="PROTEIN PBDC1"/>
    <property type="match status" value="1"/>
</dbReference>
<evidence type="ECO:0000313" key="2">
    <source>
        <dbReference type="EMBL" id="ODV84978.1"/>
    </source>
</evidence>
<dbReference type="InterPro" id="IPR021148">
    <property type="entry name" value="Polysacc_synth_dom"/>
</dbReference>
<protein>
    <recommendedName>
        <fullName evidence="1">Polysaccharide biosynthesis domain-containing protein</fullName>
    </recommendedName>
</protein>
<accession>A0A1E4SZR2</accession>
<reference evidence="3" key="1">
    <citation type="submission" date="2016-04" db="EMBL/GenBank/DDBJ databases">
        <title>Comparative genomics of biotechnologically important yeasts.</title>
        <authorList>
            <consortium name="DOE Joint Genome Institute"/>
            <person name="Riley R."/>
            <person name="Haridas S."/>
            <person name="Wolfe K.H."/>
            <person name="Lopes M.R."/>
            <person name="Hittinger C.T."/>
            <person name="Goker M."/>
            <person name="Salamov A."/>
            <person name="Wisecaver J."/>
            <person name="Long T.M."/>
            <person name="Aerts A.L."/>
            <person name="Barry K."/>
            <person name="Choi C."/>
            <person name="Clum A."/>
            <person name="Coughlan A.Y."/>
            <person name="Deshpande S."/>
            <person name="Douglass A.P."/>
            <person name="Hanson S.J."/>
            <person name="Klenk H.-P."/>
            <person name="Labutti K."/>
            <person name="Lapidus A."/>
            <person name="Lindquist E."/>
            <person name="Lipzen A."/>
            <person name="Meier-Kolthoff J.P."/>
            <person name="Ohm R.A."/>
            <person name="Otillar R.P."/>
            <person name="Pangilinan J."/>
            <person name="Peng Y."/>
            <person name="Rokas A."/>
            <person name="Rosa C.A."/>
            <person name="Scheuner C."/>
            <person name="Sibirny A.A."/>
            <person name="Slot J.C."/>
            <person name="Stielow J.B."/>
            <person name="Sun H."/>
            <person name="Kurtzman C.P."/>
            <person name="Blackwell M."/>
            <person name="Grigoriev I.V."/>
            <person name="Jeffries T.W."/>
        </authorList>
    </citation>
    <scope>NUCLEOTIDE SEQUENCE [LARGE SCALE GENOMIC DNA]</scope>
    <source>
        <strain evidence="3">NRRL YB-2248</strain>
    </source>
</reference>
<evidence type="ECO:0000259" key="1">
    <source>
        <dbReference type="Pfam" id="PF04669"/>
    </source>
</evidence>
<dbReference type="STRING" id="983967.A0A1E4SZR2"/>
<feature type="domain" description="Polysaccharide biosynthesis" evidence="1">
    <location>
        <begin position="27"/>
        <end position="127"/>
    </location>
</feature>
<organism evidence="2 3">
    <name type="scientific">[Candida] arabinofermentans NRRL YB-2248</name>
    <dbReference type="NCBI Taxonomy" id="983967"/>
    <lineage>
        <taxon>Eukaryota</taxon>
        <taxon>Fungi</taxon>
        <taxon>Dikarya</taxon>
        <taxon>Ascomycota</taxon>
        <taxon>Saccharomycotina</taxon>
        <taxon>Pichiomycetes</taxon>
        <taxon>Pichiales</taxon>
        <taxon>Pichiaceae</taxon>
        <taxon>Ogataea</taxon>
        <taxon>Ogataea/Candida clade</taxon>
    </lineage>
</organism>
<dbReference type="Pfam" id="PF04669">
    <property type="entry name" value="PBDC1"/>
    <property type="match status" value="1"/>
</dbReference>
<dbReference type="Gene3D" id="1.10.3560.10">
    <property type="entry name" value="yst0336 like domain"/>
    <property type="match status" value="1"/>
</dbReference>
<proteinExistence type="predicted"/>
<evidence type="ECO:0000313" key="3">
    <source>
        <dbReference type="Proteomes" id="UP000094801"/>
    </source>
</evidence>
<name>A0A1E4SZR2_9ASCO</name>
<dbReference type="EMBL" id="KV453854">
    <property type="protein sequence ID" value="ODV84978.1"/>
    <property type="molecule type" value="Genomic_DNA"/>
</dbReference>
<dbReference type="PANTHER" id="PTHR13410">
    <property type="entry name" value="PROTEIN PBDC1"/>
    <property type="match status" value="1"/>
</dbReference>
<dbReference type="OrthoDB" id="10248897at2759"/>
<keyword evidence="3" id="KW-1185">Reference proteome</keyword>
<dbReference type="InterPro" id="IPR008476">
    <property type="entry name" value="PBDC1_metazoa/fungi"/>
</dbReference>
<dbReference type="Proteomes" id="UP000094801">
    <property type="component" value="Unassembled WGS sequence"/>
</dbReference>
<gene>
    <name evidence="2" type="ORF">CANARDRAFT_28710</name>
</gene>
<dbReference type="InterPro" id="IPR023139">
    <property type="entry name" value="PBDC1-like_dom_sf"/>
</dbReference>